<proteinExistence type="predicted"/>
<dbReference type="InterPro" id="IPR014710">
    <property type="entry name" value="RmlC-like_jellyroll"/>
</dbReference>
<feature type="domain" description="Cupin type-2" evidence="2">
    <location>
        <begin position="37"/>
        <end position="100"/>
    </location>
</feature>
<dbReference type="EMBL" id="JAMWDU010000006">
    <property type="protein sequence ID" value="MCP8888634.1"/>
    <property type="molecule type" value="Genomic_DNA"/>
</dbReference>
<evidence type="ECO:0000256" key="1">
    <source>
        <dbReference type="ARBA" id="ARBA00022723"/>
    </source>
</evidence>
<evidence type="ECO:0000259" key="2">
    <source>
        <dbReference type="Pfam" id="PF07883"/>
    </source>
</evidence>
<dbReference type="PANTHER" id="PTHR35848:SF6">
    <property type="entry name" value="CUPIN TYPE-2 DOMAIN-CONTAINING PROTEIN"/>
    <property type="match status" value="1"/>
</dbReference>
<keyword evidence="1" id="KW-0479">Metal-binding</keyword>
<evidence type="ECO:0000313" key="4">
    <source>
        <dbReference type="Proteomes" id="UP001060275"/>
    </source>
</evidence>
<dbReference type="Proteomes" id="UP001060275">
    <property type="component" value="Unassembled WGS sequence"/>
</dbReference>
<name>A0A9Q4AQN5_9HYPH</name>
<dbReference type="GO" id="GO:0046872">
    <property type="term" value="F:metal ion binding"/>
    <property type="evidence" value="ECO:0007669"/>
    <property type="project" value="UniProtKB-KW"/>
</dbReference>
<dbReference type="InterPro" id="IPR013096">
    <property type="entry name" value="Cupin_2"/>
</dbReference>
<accession>A0A9Q4AQN5</accession>
<keyword evidence="4" id="KW-1185">Reference proteome</keyword>
<dbReference type="InterPro" id="IPR051610">
    <property type="entry name" value="GPI/OXD"/>
</dbReference>
<protein>
    <submittedName>
        <fullName evidence="3">Cupin domain-containing protein</fullName>
    </submittedName>
</protein>
<comment type="caution">
    <text evidence="3">The sequence shown here is derived from an EMBL/GenBank/DDBJ whole genome shotgun (WGS) entry which is preliminary data.</text>
</comment>
<dbReference type="PANTHER" id="PTHR35848">
    <property type="entry name" value="OXALATE-BINDING PROTEIN"/>
    <property type="match status" value="1"/>
</dbReference>
<dbReference type="SUPFAM" id="SSF51182">
    <property type="entry name" value="RmlC-like cupins"/>
    <property type="match status" value="1"/>
</dbReference>
<dbReference type="Pfam" id="PF07883">
    <property type="entry name" value="Cupin_2"/>
    <property type="match status" value="1"/>
</dbReference>
<dbReference type="InterPro" id="IPR011051">
    <property type="entry name" value="RmlC_Cupin_sf"/>
</dbReference>
<dbReference type="AlphaFoldDB" id="A0A9Q4AQN5"/>
<dbReference type="RefSeq" id="WP_254675550.1">
    <property type="nucleotide sequence ID" value="NZ_JAMWDU010000006.1"/>
</dbReference>
<reference evidence="3" key="1">
    <citation type="submission" date="2022-06" db="EMBL/GenBank/DDBJ databases">
        <title>Devosia sp. XJ19-45 genome assembly.</title>
        <authorList>
            <person name="Li B."/>
            <person name="Cai M."/>
            <person name="Nie G."/>
            <person name="Li W."/>
        </authorList>
    </citation>
    <scope>NUCLEOTIDE SEQUENCE</scope>
    <source>
        <strain evidence="3">XJ19-45</strain>
    </source>
</reference>
<dbReference type="Gene3D" id="2.60.120.10">
    <property type="entry name" value="Jelly Rolls"/>
    <property type="match status" value="1"/>
</dbReference>
<sequence>MAHVLRAADRPPSNSRTIRFEGEAYGTPISFFAVDNEPGQGPALHTHPYPETWVVRRGRAEVIIGAERFEVGPGDIAVAPAGVPHRFTNLGPERLDIVCIHAAGVMEQVDLE</sequence>
<evidence type="ECO:0000313" key="3">
    <source>
        <dbReference type="EMBL" id="MCP8888634.1"/>
    </source>
</evidence>
<gene>
    <name evidence="3" type="ORF">NF348_16080</name>
</gene>
<organism evidence="3 4">
    <name type="scientific">Devosia ureilytica</name>
    <dbReference type="NCBI Taxonomy" id="2952754"/>
    <lineage>
        <taxon>Bacteria</taxon>
        <taxon>Pseudomonadati</taxon>
        <taxon>Pseudomonadota</taxon>
        <taxon>Alphaproteobacteria</taxon>
        <taxon>Hyphomicrobiales</taxon>
        <taxon>Devosiaceae</taxon>
        <taxon>Devosia</taxon>
    </lineage>
</organism>